<name>A0ABX8DAX1_9GAMM</name>
<dbReference type="Proteomes" id="UP000676428">
    <property type="component" value="Chromosome"/>
</dbReference>
<dbReference type="RefSeq" id="WP_213680665.1">
    <property type="nucleotide sequence ID" value="NZ_CP074572.1"/>
</dbReference>
<reference evidence="9 10" key="1">
    <citation type="journal article" date="2012" name="Int. J. Syst. Evol. Microbiol.">
        <title>Shewanella dokdonensis sp. nov., isolated from seawater.</title>
        <authorList>
            <person name="Sung H.R."/>
            <person name="Yoon J.H."/>
            <person name="Ghim S.Y."/>
        </authorList>
    </citation>
    <scope>NUCLEOTIDE SEQUENCE [LARGE SCALE GENOMIC DNA]</scope>
    <source>
        <strain evidence="9 10">DSM 23626</strain>
    </source>
</reference>
<evidence type="ECO:0000313" key="9">
    <source>
        <dbReference type="EMBL" id="QVK22005.1"/>
    </source>
</evidence>
<evidence type="ECO:0000256" key="6">
    <source>
        <dbReference type="ARBA" id="ARBA00022989"/>
    </source>
</evidence>
<evidence type="ECO:0000313" key="10">
    <source>
        <dbReference type="Proteomes" id="UP000676428"/>
    </source>
</evidence>
<feature type="transmembrane region" description="Helical" evidence="8">
    <location>
        <begin position="185"/>
        <end position="218"/>
    </location>
</feature>
<evidence type="ECO:0000256" key="3">
    <source>
        <dbReference type="ARBA" id="ARBA00022448"/>
    </source>
</evidence>
<feature type="transmembrane region" description="Helical" evidence="8">
    <location>
        <begin position="279"/>
        <end position="298"/>
    </location>
</feature>
<evidence type="ECO:0000256" key="7">
    <source>
        <dbReference type="ARBA" id="ARBA00023136"/>
    </source>
</evidence>
<feature type="transmembrane region" description="Helical" evidence="8">
    <location>
        <begin position="125"/>
        <end position="143"/>
    </location>
</feature>
<gene>
    <name evidence="9" type="ORF">KHX94_10970</name>
</gene>
<comment type="similarity">
    <text evidence="2">Belongs to the binding-protein-dependent transport system permease family. FecCD subfamily.</text>
</comment>
<protein>
    <submittedName>
        <fullName evidence="9">Iron ABC transporter permease</fullName>
    </submittedName>
</protein>
<comment type="subcellular location">
    <subcellularLocation>
        <location evidence="1">Cell membrane</location>
        <topology evidence="1">Multi-pass membrane protein</topology>
    </subcellularLocation>
</comment>
<evidence type="ECO:0000256" key="2">
    <source>
        <dbReference type="ARBA" id="ARBA00007935"/>
    </source>
</evidence>
<evidence type="ECO:0000256" key="4">
    <source>
        <dbReference type="ARBA" id="ARBA00022475"/>
    </source>
</evidence>
<keyword evidence="3" id="KW-0813">Transport</keyword>
<keyword evidence="5 8" id="KW-0812">Transmembrane</keyword>
<feature type="transmembrane region" description="Helical" evidence="8">
    <location>
        <begin position="94"/>
        <end position="113"/>
    </location>
</feature>
<dbReference type="InterPro" id="IPR037294">
    <property type="entry name" value="ABC_BtuC-like"/>
</dbReference>
<evidence type="ECO:0000256" key="8">
    <source>
        <dbReference type="SAM" id="Phobius"/>
    </source>
</evidence>
<feature type="transmembrane region" description="Helical" evidence="8">
    <location>
        <begin position="67"/>
        <end position="88"/>
    </location>
</feature>
<keyword evidence="6 8" id="KW-1133">Transmembrane helix</keyword>
<proteinExistence type="inferred from homology"/>
<feature type="transmembrane region" description="Helical" evidence="8">
    <location>
        <begin position="149"/>
        <end position="173"/>
    </location>
</feature>
<accession>A0ABX8DAX1</accession>
<feature type="transmembrane region" description="Helical" evidence="8">
    <location>
        <begin position="310"/>
        <end position="328"/>
    </location>
</feature>
<dbReference type="Gene3D" id="1.10.3470.10">
    <property type="entry name" value="ABC transporter involved in vitamin B12 uptake, BtuC"/>
    <property type="match status" value="1"/>
</dbReference>
<dbReference type="SUPFAM" id="SSF81345">
    <property type="entry name" value="ABC transporter involved in vitamin B12 uptake, BtuC"/>
    <property type="match status" value="1"/>
</dbReference>
<keyword evidence="10" id="KW-1185">Reference proteome</keyword>
<keyword evidence="7 8" id="KW-0472">Membrane</keyword>
<keyword evidence="4" id="KW-1003">Cell membrane</keyword>
<dbReference type="PANTHER" id="PTHR30472:SF70">
    <property type="entry name" value="MOLYBDATE IMPORT SYSTEM PERMEASE PROTEIN MOLB"/>
    <property type="match status" value="1"/>
</dbReference>
<evidence type="ECO:0000256" key="5">
    <source>
        <dbReference type="ARBA" id="ARBA00022692"/>
    </source>
</evidence>
<dbReference type="InterPro" id="IPR000522">
    <property type="entry name" value="ABC_transptr_permease_BtuC"/>
</dbReference>
<dbReference type="CDD" id="cd06550">
    <property type="entry name" value="TM_ABC_iron-siderophores_like"/>
    <property type="match status" value="1"/>
</dbReference>
<dbReference type="EMBL" id="CP074572">
    <property type="protein sequence ID" value="QVK22005.1"/>
    <property type="molecule type" value="Genomic_DNA"/>
</dbReference>
<dbReference type="Pfam" id="PF01032">
    <property type="entry name" value="FecCD"/>
    <property type="match status" value="1"/>
</dbReference>
<evidence type="ECO:0000256" key="1">
    <source>
        <dbReference type="ARBA" id="ARBA00004651"/>
    </source>
</evidence>
<dbReference type="PANTHER" id="PTHR30472">
    <property type="entry name" value="FERRIC ENTEROBACTIN TRANSPORT SYSTEM PERMEASE PROTEIN"/>
    <property type="match status" value="1"/>
</dbReference>
<sequence length="336" mass="35172">MTLFGQFSGLVLLLLAAMLLSLSLGNYPMTVTDILHFLGALTGISAMDAAQYDLLYNILIDVRLPRVLAAVLVGMALSGSGAAFQAVFRNPLVSPGMLGVLAGASFGATLGMLWHGSWLVIQSSAFLFGLLAVALGVAIGMIFGRGSIITLLLGGIISSALFSALLSMVKFVADPQDELPSIIYWLMGSLGLSSLSDVLWLVPVMLLAVLVLCGFGRALDAMSMGDDEAKALGVPVLWVRYGVIIAATMASALSVSIAGIVGWVGLLTPHVARMLVGPANARLMPVSIVLGAIFLLLADCLSRVISQVEVPIGIVTECLGLPLFLLVLHRARKGWN</sequence>
<feature type="transmembrane region" description="Helical" evidence="8">
    <location>
        <begin position="238"/>
        <end position="267"/>
    </location>
</feature>
<organism evidence="9 10">
    <name type="scientific">Shewanella dokdonensis</name>
    <dbReference type="NCBI Taxonomy" id="712036"/>
    <lineage>
        <taxon>Bacteria</taxon>
        <taxon>Pseudomonadati</taxon>
        <taxon>Pseudomonadota</taxon>
        <taxon>Gammaproteobacteria</taxon>
        <taxon>Alteromonadales</taxon>
        <taxon>Shewanellaceae</taxon>
        <taxon>Shewanella</taxon>
    </lineage>
</organism>